<evidence type="ECO:0000259" key="1">
    <source>
        <dbReference type="PROSITE" id="PS51918"/>
    </source>
</evidence>
<dbReference type="Pfam" id="PF19864">
    <property type="entry name" value="Radical_SAM_N2"/>
    <property type="match status" value="1"/>
</dbReference>
<dbReference type="Proteomes" id="UP000266426">
    <property type="component" value="Unassembled WGS sequence"/>
</dbReference>
<dbReference type="InterPro" id="IPR045784">
    <property type="entry name" value="Radical_SAM_N2"/>
</dbReference>
<dbReference type="SMART" id="SM00729">
    <property type="entry name" value="Elp3"/>
    <property type="match status" value="1"/>
</dbReference>
<accession>A0A3A4R9I9</accession>
<reference evidence="2 3" key="1">
    <citation type="journal article" date="2017" name="ISME J.">
        <title>Energy and carbon metabolisms in a deep terrestrial subsurface fluid microbial community.</title>
        <authorList>
            <person name="Momper L."/>
            <person name="Jungbluth S.P."/>
            <person name="Lee M.D."/>
            <person name="Amend J.P."/>
        </authorList>
    </citation>
    <scope>NUCLEOTIDE SEQUENCE [LARGE SCALE GENOMIC DNA]</scope>
    <source>
        <strain evidence="2">SURF_26</strain>
    </source>
</reference>
<dbReference type="SUPFAM" id="SSF102114">
    <property type="entry name" value="Radical SAM enzymes"/>
    <property type="match status" value="1"/>
</dbReference>
<dbReference type="PANTHER" id="PTHR42731:SF1">
    <property type="entry name" value="RADICAL SAM DOMAIN PROTEIN"/>
    <property type="match status" value="1"/>
</dbReference>
<dbReference type="GO" id="GO:0051536">
    <property type="term" value="F:iron-sulfur cluster binding"/>
    <property type="evidence" value="ECO:0007669"/>
    <property type="project" value="InterPro"/>
</dbReference>
<dbReference type="SFLD" id="SFLDG01082">
    <property type="entry name" value="B12-binding_domain_containing"/>
    <property type="match status" value="1"/>
</dbReference>
<evidence type="ECO:0000313" key="2">
    <source>
        <dbReference type="EMBL" id="RJP61905.1"/>
    </source>
</evidence>
<dbReference type="CDD" id="cd01335">
    <property type="entry name" value="Radical_SAM"/>
    <property type="match status" value="1"/>
</dbReference>
<dbReference type="PANTHER" id="PTHR42731">
    <property type="entry name" value="SLL1084 PROTEIN"/>
    <property type="match status" value="1"/>
</dbReference>
<dbReference type="InterPro" id="IPR023404">
    <property type="entry name" value="rSAM_horseshoe"/>
</dbReference>
<dbReference type="Gene3D" id="3.80.30.20">
    <property type="entry name" value="tm_1862 like domain"/>
    <property type="match status" value="1"/>
</dbReference>
<dbReference type="InterPro" id="IPR006638">
    <property type="entry name" value="Elp3/MiaA/NifB-like_rSAM"/>
</dbReference>
<proteinExistence type="predicted"/>
<comment type="caution">
    <text evidence="2">The sequence shown here is derived from an EMBL/GenBank/DDBJ whole genome shotgun (WGS) entry which is preliminary data.</text>
</comment>
<dbReference type="EMBL" id="QZJZ01000007">
    <property type="protein sequence ID" value="RJP61905.1"/>
    <property type="molecule type" value="Genomic_DNA"/>
</dbReference>
<dbReference type="Pfam" id="PF10105">
    <property type="entry name" value="DUF2344"/>
    <property type="match status" value="1"/>
</dbReference>
<feature type="domain" description="Radical SAM core" evidence="1">
    <location>
        <begin position="256"/>
        <end position="492"/>
    </location>
</feature>
<dbReference type="InterPro" id="IPR058240">
    <property type="entry name" value="rSAM_sf"/>
</dbReference>
<dbReference type="Pfam" id="PF04055">
    <property type="entry name" value="Radical_SAM"/>
    <property type="match status" value="1"/>
</dbReference>
<dbReference type="NCBIfam" id="TIGR03960">
    <property type="entry name" value="rSAM_fuse_unch"/>
    <property type="match status" value="1"/>
</dbReference>
<dbReference type="GO" id="GO:0003824">
    <property type="term" value="F:catalytic activity"/>
    <property type="evidence" value="ECO:0007669"/>
    <property type="project" value="InterPro"/>
</dbReference>
<protein>
    <submittedName>
        <fullName evidence="2">TIGR03960 family B12-binding radical SAM protein</fullName>
    </submittedName>
</protein>
<dbReference type="InterPro" id="IPR007197">
    <property type="entry name" value="rSAM"/>
</dbReference>
<gene>
    <name evidence="2" type="ORF">C4541_00980</name>
</gene>
<dbReference type="CDD" id="cd02065">
    <property type="entry name" value="B12-binding_like"/>
    <property type="match status" value="1"/>
</dbReference>
<dbReference type="AlphaFoldDB" id="A0A3A4R9I9"/>
<dbReference type="InterPro" id="IPR023862">
    <property type="entry name" value="CHP03960_rSAM"/>
</dbReference>
<dbReference type="NCBIfam" id="TIGR03936">
    <property type="entry name" value="sam_1_link_chp"/>
    <property type="match status" value="1"/>
</dbReference>
<evidence type="ECO:0000313" key="3">
    <source>
        <dbReference type="Proteomes" id="UP000266426"/>
    </source>
</evidence>
<organism evidence="2 3">
    <name type="scientific">Candidatus Auribacter fodinae</name>
    <dbReference type="NCBI Taxonomy" id="2093366"/>
    <lineage>
        <taxon>Bacteria</taxon>
        <taxon>Pseudomonadati</taxon>
        <taxon>Candidatus Auribacterota</taxon>
        <taxon>Candidatus Auribacteria</taxon>
        <taxon>Candidatus Auribacterales</taxon>
        <taxon>Candidatus Auribacteraceae</taxon>
        <taxon>Candidatus Auribacter</taxon>
    </lineage>
</organism>
<dbReference type="SFLD" id="SFLDS00029">
    <property type="entry name" value="Radical_SAM"/>
    <property type="match status" value="1"/>
</dbReference>
<name>A0A3A4R9I9_9BACT</name>
<dbReference type="PROSITE" id="PS51918">
    <property type="entry name" value="RADICAL_SAM"/>
    <property type="match status" value="1"/>
</dbReference>
<dbReference type="InterPro" id="IPR018768">
    <property type="entry name" value="DUF2344"/>
</dbReference>
<sequence length="845" mass="95968">MGTDKKITYDDLFEQVRKPSRYIGHEWNIPGLHDKTAAVSIALAFPDTYELGMSHLGLKILYALLNGHNDIRAERVFAPARDFSDLLRQNNIALSSLETKTPLYSFDLIGFSLQYELGYTNLLNMLELGGIPLRGKDRAEHHPIIIAGGPCAFNPEPLAPFIDAFLIGDGEQASVELCRVVKTARQQHASRKEILRSLSHIEGVYVPSLYTVRTSSRHGLQIVEPSGSAPFPVHRRIEFDLDNFPQPDYYPVPYCEAVHDRINIEISRGCNAGCRFCQAGVIYRPNRARNPNKLIDTIKKNLASSGFDEVSLASLDVSSYPCLDSFIGHLMHLFTRDRISLSLPSVRTKAISQNIAKAIQTVRKTGFTLAPEAGAQRMRDVINKGVTEDDIFNAARFAFSQGWQLIKLYFMIGLPTETADDIDAIFELSARISAIGKEYSSRSGFINLSASTFVPKPHTPFQWYPMIRIEEIKEKQNRLLDMCKRHRSIKFKWHHPQASFLEAIISRGDRAVADLIETAYRNGALFDAWTDELRFDLWESAFEKTGIDPERYLYQEFPVDEPLPWSHIHTGVDPVHLLSELKKSTHAELTPPCSPHEQDKHCHGCRVCSPAHFQHRTEELCPSPVPEEKTVLHTDTFFTYKSYFRKTGEFRFLSHKEIRNALHHAFKRANIPVRHSFGHNPHPKFSYGPALPVGMAAFHEPFRVELMENIPPEQLQETINAQLPESLALESTDYVNDTDVSLKDECRYACYSVGHRLDRVQRQEVAQLFLNALQQEEIIVEAEGKDGTINQRNLRPAIRSLSVDDTKFVMDIHFETRPVLVLDALVPGKYHGPLCRERFTGDTEL</sequence>